<comment type="caution">
    <text evidence="16">The sequence shown here is derived from an EMBL/GenBank/DDBJ whole genome shotgun (WGS) entry which is preliminary data.</text>
</comment>
<dbReference type="Proteomes" id="UP001596527">
    <property type="component" value="Unassembled WGS sequence"/>
</dbReference>
<dbReference type="RefSeq" id="WP_380972976.1">
    <property type="nucleotide sequence ID" value="NZ_JBHTEF010000001.1"/>
</dbReference>
<dbReference type="EMBL" id="JBHTEF010000001">
    <property type="protein sequence ID" value="MFC7580682.1"/>
    <property type="molecule type" value="Genomic_DNA"/>
</dbReference>
<keyword evidence="6" id="KW-0547">Nucleotide-binding</keyword>
<dbReference type="Gene3D" id="3.40.1190.20">
    <property type="match status" value="1"/>
</dbReference>
<evidence type="ECO:0000313" key="16">
    <source>
        <dbReference type="EMBL" id="MFC7580682.1"/>
    </source>
</evidence>
<keyword evidence="7 16" id="KW-0418">Kinase</keyword>
<accession>A0ABW2SKM6</accession>
<keyword evidence="8" id="KW-0067">ATP-binding</keyword>
<proteinExistence type="inferred from homology"/>
<evidence type="ECO:0000313" key="17">
    <source>
        <dbReference type="Proteomes" id="UP001596527"/>
    </source>
</evidence>
<dbReference type="EC" id="2.7.1.35" evidence="3"/>
<evidence type="ECO:0000256" key="9">
    <source>
        <dbReference type="ARBA" id="ARBA00022842"/>
    </source>
</evidence>
<comment type="catalytic activity">
    <reaction evidence="14">
        <text>pyridoxal + ATP = pyridoxal 5'-phosphate + ADP + H(+)</text>
        <dbReference type="Rhea" id="RHEA:10224"/>
        <dbReference type="ChEBI" id="CHEBI:15378"/>
        <dbReference type="ChEBI" id="CHEBI:17310"/>
        <dbReference type="ChEBI" id="CHEBI:30616"/>
        <dbReference type="ChEBI" id="CHEBI:456216"/>
        <dbReference type="ChEBI" id="CHEBI:597326"/>
        <dbReference type="EC" id="2.7.1.35"/>
    </reaction>
</comment>
<evidence type="ECO:0000256" key="3">
    <source>
        <dbReference type="ARBA" id="ARBA00012104"/>
    </source>
</evidence>
<dbReference type="Pfam" id="PF08543">
    <property type="entry name" value="Phos_pyr_kin"/>
    <property type="match status" value="1"/>
</dbReference>
<dbReference type="InterPro" id="IPR004399">
    <property type="entry name" value="HMP/HMP-P_kinase_dom"/>
</dbReference>
<evidence type="ECO:0000256" key="13">
    <source>
        <dbReference type="ARBA" id="ARBA00042531"/>
    </source>
</evidence>
<evidence type="ECO:0000256" key="4">
    <source>
        <dbReference type="ARBA" id="ARBA00022679"/>
    </source>
</evidence>
<feature type="domain" description="Pyridoxamine kinase/Phosphomethylpyrimidine kinase" evidence="15">
    <location>
        <begin position="16"/>
        <end position="254"/>
    </location>
</feature>
<dbReference type="InterPro" id="IPR013749">
    <property type="entry name" value="PM/HMP-P_kinase-1"/>
</dbReference>
<evidence type="ECO:0000259" key="15">
    <source>
        <dbReference type="Pfam" id="PF08543"/>
    </source>
</evidence>
<keyword evidence="9" id="KW-0460">Magnesium</keyword>
<keyword evidence="5" id="KW-0479">Metal-binding</keyword>
<dbReference type="PANTHER" id="PTHR20858">
    <property type="entry name" value="PHOSPHOMETHYLPYRIMIDINE KINASE"/>
    <property type="match status" value="1"/>
</dbReference>
<organism evidence="16 17">
    <name type="scientific">Schaalia naturae</name>
    <dbReference type="NCBI Taxonomy" id="635203"/>
    <lineage>
        <taxon>Bacteria</taxon>
        <taxon>Bacillati</taxon>
        <taxon>Actinomycetota</taxon>
        <taxon>Actinomycetes</taxon>
        <taxon>Actinomycetales</taxon>
        <taxon>Actinomycetaceae</taxon>
        <taxon>Schaalia</taxon>
    </lineage>
</organism>
<gene>
    <name evidence="16" type="ORF">ACFQWG_05600</name>
</gene>
<dbReference type="GO" id="GO:0016301">
    <property type="term" value="F:kinase activity"/>
    <property type="evidence" value="ECO:0007669"/>
    <property type="project" value="UniProtKB-KW"/>
</dbReference>
<comment type="function">
    <text evidence="1">Catalyzes the phosphorylation of hydroxymethylpyrimidine phosphate (HMP-P) to HMP-PP, and of HMP to HMP-P.</text>
</comment>
<evidence type="ECO:0000256" key="6">
    <source>
        <dbReference type="ARBA" id="ARBA00022741"/>
    </source>
</evidence>
<evidence type="ECO:0000256" key="2">
    <source>
        <dbReference type="ARBA" id="ARBA00009879"/>
    </source>
</evidence>
<evidence type="ECO:0000256" key="8">
    <source>
        <dbReference type="ARBA" id="ARBA00022840"/>
    </source>
</evidence>
<evidence type="ECO:0000256" key="5">
    <source>
        <dbReference type="ARBA" id="ARBA00022723"/>
    </source>
</evidence>
<dbReference type="SUPFAM" id="SSF53613">
    <property type="entry name" value="Ribokinase-like"/>
    <property type="match status" value="1"/>
</dbReference>
<evidence type="ECO:0000256" key="1">
    <source>
        <dbReference type="ARBA" id="ARBA00003848"/>
    </source>
</evidence>
<evidence type="ECO:0000256" key="10">
    <source>
        <dbReference type="ARBA" id="ARBA00042307"/>
    </source>
</evidence>
<evidence type="ECO:0000256" key="11">
    <source>
        <dbReference type="ARBA" id="ARBA00042348"/>
    </source>
</evidence>
<name>A0ABW2SKM6_9ACTO</name>
<sequence>MTQPPVTYVIAGSEATGGAGVQADLRTLQEYGVYGAATLTCLVSFDPEDGWNHRFVPVDVQTIRDQAQATLADWTPASVKIGMLGTVETIRTVRDILSAAKLPNIVCDPVLICKGQEPGAALDIDTALRAEVLPLADLITPNYFETCTLAGVASIDSLEALGDAAKRIADESGTAVLAKGGLSIPGDDAVDVLWDGAELVRYSRPKVAGASVSGAGDSLATAVAAGLASGASLREAIESAKQFVTDGIRRRISAKTPFDVVWQSAR</sequence>
<evidence type="ECO:0000256" key="7">
    <source>
        <dbReference type="ARBA" id="ARBA00022777"/>
    </source>
</evidence>
<evidence type="ECO:0000256" key="12">
    <source>
        <dbReference type="ARBA" id="ARBA00042396"/>
    </source>
</evidence>
<protein>
    <recommendedName>
        <fullName evidence="3">pyridoxal kinase</fullName>
        <ecNumber evidence="3">2.7.1.35</ecNumber>
    </recommendedName>
    <alternativeName>
        <fullName evidence="11">PN/PL/PM kinase</fullName>
    </alternativeName>
    <alternativeName>
        <fullName evidence="12">Pyridoxal kinase</fullName>
    </alternativeName>
    <alternativeName>
        <fullName evidence="10">Pyridoxamine kinase</fullName>
    </alternativeName>
    <alternativeName>
        <fullName evidence="13">Vitamin B6 kinase</fullName>
    </alternativeName>
</protein>
<evidence type="ECO:0000256" key="14">
    <source>
        <dbReference type="ARBA" id="ARBA00049293"/>
    </source>
</evidence>
<dbReference type="CDD" id="cd01169">
    <property type="entry name" value="HMPP_kinase"/>
    <property type="match status" value="1"/>
</dbReference>
<keyword evidence="4" id="KW-0808">Transferase</keyword>
<keyword evidence="17" id="KW-1185">Reference proteome</keyword>
<comment type="similarity">
    <text evidence="2">Belongs to the ThiD family.</text>
</comment>
<dbReference type="PANTHER" id="PTHR20858:SF19">
    <property type="entry name" value="PYRIDOXINE KINASE"/>
    <property type="match status" value="1"/>
</dbReference>
<reference evidence="17" key="1">
    <citation type="journal article" date="2019" name="Int. J. Syst. Evol. Microbiol.">
        <title>The Global Catalogue of Microorganisms (GCM) 10K type strain sequencing project: providing services to taxonomists for standard genome sequencing and annotation.</title>
        <authorList>
            <consortium name="The Broad Institute Genomics Platform"/>
            <consortium name="The Broad Institute Genome Sequencing Center for Infectious Disease"/>
            <person name="Wu L."/>
            <person name="Ma J."/>
        </authorList>
    </citation>
    <scope>NUCLEOTIDE SEQUENCE [LARGE SCALE GENOMIC DNA]</scope>
    <source>
        <strain evidence="17">CCUG 56698</strain>
    </source>
</reference>
<dbReference type="InterPro" id="IPR029056">
    <property type="entry name" value="Ribokinase-like"/>
</dbReference>